<accession>A0A6B8RT96</accession>
<keyword evidence="1" id="KW-0378">Hydrolase</keyword>
<keyword evidence="2" id="KW-1185">Reference proteome</keyword>
<dbReference type="EMBL" id="CP034235">
    <property type="protein sequence ID" value="QGQ98536.1"/>
    <property type="molecule type" value="Genomic_DNA"/>
</dbReference>
<dbReference type="Gene3D" id="3.40.50.1000">
    <property type="entry name" value="HAD superfamily/HAD-like"/>
    <property type="match status" value="1"/>
</dbReference>
<dbReference type="InterPro" id="IPR006439">
    <property type="entry name" value="HAD-SF_hydro_IA"/>
</dbReference>
<name>A0A6B8RT96_9BACL</name>
<dbReference type="Gene3D" id="1.10.150.240">
    <property type="entry name" value="Putative phosphatase, domain 2"/>
    <property type="match status" value="1"/>
</dbReference>
<dbReference type="AlphaFoldDB" id="A0A6B8RT96"/>
<organism evidence="1 2">
    <name type="scientific">Paenibacillus psychroresistens</name>
    <dbReference type="NCBI Taxonomy" id="1778678"/>
    <lineage>
        <taxon>Bacteria</taxon>
        <taxon>Bacillati</taxon>
        <taxon>Bacillota</taxon>
        <taxon>Bacilli</taxon>
        <taxon>Bacillales</taxon>
        <taxon>Paenibacillaceae</taxon>
        <taxon>Paenibacillus</taxon>
    </lineage>
</organism>
<dbReference type="InterPro" id="IPR023214">
    <property type="entry name" value="HAD_sf"/>
</dbReference>
<dbReference type="GO" id="GO:0008967">
    <property type="term" value="F:phosphoglycolate phosphatase activity"/>
    <property type="evidence" value="ECO:0007669"/>
    <property type="project" value="TreeGrafter"/>
</dbReference>
<dbReference type="KEGG" id="ppsc:EHS13_28485"/>
<dbReference type="InterPro" id="IPR023198">
    <property type="entry name" value="PGP-like_dom2"/>
</dbReference>
<dbReference type="NCBIfam" id="TIGR01549">
    <property type="entry name" value="HAD-SF-IA-v1"/>
    <property type="match status" value="1"/>
</dbReference>
<dbReference type="PANTHER" id="PTHR43434">
    <property type="entry name" value="PHOSPHOGLYCOLATE PHOSPHATASE"/>
    <property type="match status" value="1"/>
</dbReference>
<dbReference type="SUPFAM" id="SSF56784">
    <property type="entry name" value="HAD-like"/>
    <property type="match status" value="1"/>
</dbReference>
<dbReference type="GO" id="GO:0005829">
    <property type="term" value="C:cytosol"/>
    <property type="evidence" value="ECO:0007669"/>
    <property type="project" value="TreeGrafter"/>
</dbReference>
<dbReference type="InterPro" id="IPR041492">
    <property type="entry name" value="HAD_2"/>
</dbReference>
<evidence type="ECO:0000313" key="1">
    <source>
        <dbReference type="EMBL" id="QGQ98536.1"/>
    </source>
</evidence>
<protein>
    <submittedName>
        <fullName evidence="1">HAD family hydrolase</fullName>
    </submittedName>
</protein>
<dbReference type="GO" id="GO:0006281">
    <property type="term" value="P:DNA repair"/>
    <property type="evidence" value="ECO:0007669"/>
    <property type="project" value="TreeGrafter"/>
</dbReference>
<dbReference type="InterPro" id="IPR050155">
    <property type="entry name" value="HAD-like_hydrolase_sf"/>
</dbReference>
<reference evidence="2" key="1">
    <citation type="submission" date="2018-11" db="EMBL/GenBank/DDBJ databases">
        <title>Complete genome sequence of Paenibacillus sp. ML311-T8.</title>
        <authorList>
            <person name="Nam Y.-D."/>
            <person name="Kang J."/>
            <person name="Chung W.-H."/>
            <person name="Park Y.S."/>
        </authorList>
    </citation>
    <scope>NUCLEOTIDE SEQUENCE [LARGE SCALE GENOMIC DNA]</scope>
    <source>
        <strain evidence="2">ML311-T8</strain>
    </source>
</reference>
<evidence type="ECO:0000313" key="2">
    <source>
        <dbReference type="Proteomes" id="UP000426246"/>
    </source>
</evidence>
<dbReference type="Pfam" id="PF13419">
    <property type="entry name" value="HAD_2"/>
    <property type="match status" value="1"/>
</dbReference>
<dbReference type="SFLD" id="SFLDG01129">
    <property type="entry name" value="C1.5:_HAD__Beta-PGM__Phosphata"/>
    <property type="match status" value="1"/>
</dbReference>
<gene>
    <name evidence="1" type="ORF">EHS13_28485</name>
</gene>
<proteinExistence type="predicted"/>
<dbReference type="PANTHER" id="PTHR43434:SF13">
    <property type="entry name" value="PHOSPHOGLYCOLATE PHOSPHATASE"/>
    <property type="match status" value="1"/>
</dbReference>
<dbReference type="SFLD" id="SFLDS00003">
    <property type="entry name" value="Haloacid_Dehalogenase"/>
    <property type="match status" value="1"/>
</dbReference>
<sequence length="213" mass="24255">MALIKYVIFDFDGTVADSKELAFDLLNELSDKYGFRKITRTEANALMLLSMKERLKSLHVPLVQLPFMVMELKKNYAKILPFIKPFKGIKEVLLSLKRQNIKTVVISSNSVENIKKFLVKHEMNSFETIHSQSNIFGKHRSIKALLSQQKIGLQEVIYIGDEHRDIEACKKAKIKIISVKWGLDPVALLRKANPDYMIDAPADILKVIASLNA</sequence>
<dbReference type="Proteomes" id="UP000426246">
    <property type="component" value="Chromosome"/>
</dbReference>
<dbReference type="InterPro" id="IPR036412">
    <property type="entry name" value="HAD-like_sf"/>
</dbReference>